<name>A0A6A6R6P7_9PEZI</name>
<feature type="compositionally biased region" description="Basic and acidic residues" evidence="1">
    <location>
        <begin position="46"/>
        <end position="56"/>
    </location>
</feature>
<reference evidence="2" key="1">
    <citation type="journal article" date="2020" name="Stud. Mycol.">
        <title>101 Dothideomycetes genomes: a test case for predicting lifestyles and emergence of pathogens.</title>
        <authorList>
            <person name="Haridas S."/>
            <person name="Albert R."/>
            <person name="Binder M."/>
            <person name="Bloem J."/>
            <person name="Labutti K."/>
            <person name="Salamov A."/>
            <person name="Andreopoulos B."/>
            <person name="Baker S."/>
            <person name="Barry K."/>
            <person name="Bills G."/>
            <person name="Bluhm B."/>
            <person name="Cannon C."/>
            <person name="Castanera R."/>
            <person name="Culley D."/>
            <person name="Daum C."/>
            <person name="Ezra D."/>
            <person name="Gonzalez J."/>
            <person name="Henrissat B."/>
            <person name="Kuo A."/>
            <person name="Liang C."/>
            <person name="Lipzen A."/>
            <person name="Lutzoni F."/>
            <person name="Magnuson J."/>
            <person name="Mondo S."/>
            <person name="Nolan M."/>
            <person name="Ohm R."/>
            <person name="Pangilinan J."/>
            <person name="Park H.-J."/>
            <person name="Ramirez L."/>
            <person name="Alfaro M."/>
            <person name="Sun H."/>
            <person name="Tritt A."/>
            <person name="Yoshinaga Y."/>
            <person name="Zwiers L.-H."/>
            <person name="Turgeon B."/>
            <person name="Goodwin S."/>
            <person name="Spatafora J."/>
            <person name="Crous P."/>
            <person name="Grigoriev I."/>
        </authorList>
    </citation>
    <scope>NUCLEOTIDE SEQUENCE</scope>
    <source>
        <strain evidence="2">CBS 269.34</strain>
    </source>
</reference>
<evidence type="ECO:0000313" key="3">
    <source>
        <dbReference type="Proteomes" id="UP000799750"/>
    </source>
</evidence>
<accession>A0A6A6R6P7</accession>
<feature type="compositionally biased region" description="Basic and acidic residues" evidence="1">
    <location>
        <begin position="22"/>
        <end position="35"/>
    </location>
</feature>
<keyword evidence="3" id="KW-1185">Reference proteome</keyword>
<protein>
    <submittedName>
        <fullName evidence="2">Uncharacterized protein</fullName>
    </submittedName>
</protein>
<evidence type="ECO:0000313" key="2">
    <source>
        <dbReference type="EMBL" id="KAF2499167.1"/>
    </source>
</evidence>
<dbReference type="Proteomes" id="UP000799750">
    <property type="component" value="Unassembled WGS sequence"/>
</dbReference>
<proteinExistence type="predicted"/>
<dbReference type="EMBL" id="MU004184">
    <property type="protein sequence ID" value="KAF2499167.1"/>
    <property type="molecule type" value="Genomic_DNA"/>
</dbReference>
<sequence length="137" mass="15564">MPTAADAPVRDAAPLETPAPIEKGKAIKPTRDKSPAPEGEANQSPSEDRKEDEVKSLKKEKICSIRRYKCAYCIRVVKEGSKYNEDDIEKCPLRKEGKPCECILPDTSREGVPGRIWVDNFFCPSEKCTKYRDNRYR</sequence>
<dbReference type="AlphaFoldDB" id="A0A6A6R6P7"/>
<evidence type="ECO:0000256" key="1">
    <source>
        <dbReference type="SAM" id="MobiDB-lite"/>
    </source>
</evidence>
<organism evidence="2 3">
    <name type="scientific">Lophium mytilinum</name>
    <dbReference type="NCBI Taxonomy" id="390894"/>
    <lineage>
        <taxon>Eukaryota</taxon>
        <taxon>Fungi</taxon>
        <taxon>Dikarya</taxon>
        <taxon>Ascomycota</taxon>
        <taxon>Pezizomycotina</taxon>
        <taxon>Dothideomycetes</taxon>
        <taxon>Pleosporomycetidae</taxon>
        <taxon>Mytilinidiales</taxon>
        <taxon>Mytilinidiaceae</taxon>
        <taxon>Lophium</taxon>
    </lineage>
</organism>
<feature type="region of interest" description="Disordered" evidence="1">
    <location>
        <begin position="1"/>
        <end position="56"/>
    </location>
</feature>
<gene>
    <name evidence="2" type="ORF">BU16DRAFT_261853</name>
</gene>